<evidence type="ECO:0000313" key="1">
    <source>
        <dbReference type="EMBL" id="TDS12171.1"/>
    </source>
</evidence>
<accession>A0A4R7CWW7</accession>
<dbReference type="EMBL" id="SNZV01000006">
    <property type="protein sequence ID" value="TDS12171.1"/>
    <property type="molecule type" value="Genomic_DNA"/>
</dbReference>
<reference evidence="1 2" key="1">
    <citation type="submission" date="2019-03" db="EMBL/GenBank/DDBJ databases">
        <title>Genomic Encyclopedia of Type Strains, Phase III (KMG-III): the genomes of soil and plant-associated and newly described type strains.</title>
        <authorList>
            <person name="Whitman W."/>
        </authorList>
    </citation>
    <scope>NUCLEOTIDE SEQUENCE [LARGE SCALE GENOMIC DNA]</scope>
    <source>
        <strain evidence="1 2">CGMCC 1.12801</strain>
    </source>
</reference>
<dbReference type="AlphaFoldDB" id="A0A4R7CWW7"/>
<keyword evidence="2" id="KW-1185">Reference proteome</keyword>
<evidence type="ECO:0008006" key="3">
    <source>
        <dbReference type="Google" id="ProtNLM"/>
    </source>
</evidence>
<dbReference type="Proteomes" id="UP000294752">
    <property type="component" value="Unassembled WGS sequence"/>
</dbReference>
<protein>
    <recommendedName>
        <fullName evidence="3">HMA domain-containing protein</fullName>
    </recommendedName>
</protein>
<organism evidence="1 2">
    <name type="scientific">Sphingobacterium paludis</name>
    <dbReference type="NCBI Taxonomy" id="1476465"/>
    <lineage>
        <taxon>Bacteria</taxon>
        <taxon>Pseudomonadati</taxon>
        <taxon>Bacteroidota</taxon>
        <taxon>Sphingobacteriia</taxon>
        <taxon>Sphingobacteriales</taxon>
        <taxon>Sphingobacteriaceae</taxon>
        <taxon>Sphingobacterium</taxon>
    </lineage>
</organism>
<evidence type="ECO:0000313" key="2">
    <source>
        <dbReference type="Proteomes" id="UP000294752"/>
    </source>
</evidence>
<comment type="caution">
    <text evidence="1">The sequence shown here is derived from an EMBL/GenBank/DDBJ whole genome shotgun (WGS) entry which is preliminary data.</text>
</comment>
<name>A0A4R7CWW7_9SPHI</name>
<gene>
    <name evidence="1" type="ORF">B0I21_10626</name>
</gene>
<proteinExistence type="predicted"/>
<sequence>MPMVESYTPYGVYKTEIVMEKLIFETDVACTSLLDRIHTAVKKVNGIYTWSLDLESAYRLLTVEGKALDYREIINQLSIHGVGANRLYEE</sequence>